<evidence type="ECO:0000313" key="6">
    <source>
        <dbReference type="Proteomes" id="UP000515909"/>
    </source>
</evidence>
<reference evidence="3 5" key="1">
    <citation type="submission" date="2019-09" db="EMBL/GenBank/DDBJ databases">
        <title>Genome sequence of Clostridium sp. EA1.</title>
        <authorList>
            <person name="Poehlein A."/>
            <person name="Bengelsdorf F.R."/>
            <person name="Daniel R."/>
        </authorList>
    </citation>
    <scope>NUCLEOTIDE SEQUENCE [LARGE SCALE GENOMIC DNA]</scope>
    <source>
        <strain evidence="3 5">EA1</strain>
    </source>
</reference>
<evidence type="ECO:0000256" key="1">
    <source>
        <dbReference type="ARBA" id="ARBA00006987"/>
    </source>
</evidence>
<evidence type="ECO:0000313" key="4">
    <source>
        <dbReference type="EMBL" id="QNK41335.1"/>
    </source>
</evidence>
<keyword evidence="3" id="KW-0675">Receptor</keyword>
<dbReference type="PIRSF" id="PIRSF017082">
    <property type="entry name" value="YflP"/>
    <property type="match status" value="1"/>
</dbReference>
<protein>
    <submittedName>
        <fullName evidence="3">Tripartite tricarboxylate transporter family receptor</fullName>
    </submittedName>
    <submittedName>
        <fullName evidence="4">Tripartite tricarboxylate transporter substrate binding protein</fullName>
    </submittedName>
</protein>
<dbReference type="EMBL" id="VWXL01000106">
    <property type="protein sequence ID" value="MVB12919.1"/>
    <property type="molecule type" value="Genomic_DNA"/>
</dbReference>
<evidence type="ECO:0000313" key="3">
    <source>
        <dbReference type="EMBL" id="MVB12919.1"/>
    </source>
</evidence>
<dbReference type="Gene3D" id="3.40.190.150">
    <property type="entry name" value="Bordetella uptake gene, domain 1"/>
    <property type="match status" value="1"/>
</dbReference>
<name>A0A6N8I4M8_9FIRM</name>
<dbReference type="Gene3D" id="3.40.190.10">
    <property type="entry name" value="Periplasmic binding protein-like II"/>
    <property type="match status" value="1"/>
</dbReference>
<sequence>MKNLKKILSATLALTMTAALFTGCSGTGSASGSASSAAASKATDFPTKQISLIVPYSAGGASDTVARIYASQLQQVLGKPVIVTNKTGASGAVGLEYVKNSKADGYTIAYMPVESTMLKALGFTTLSTDDFKFIARAMTIPAAITVRSDSKWKTLQDFVDYAKAHPGEVKVGNSGTGSIWQIAAASIEQKTGCKFTHVPFDGAAPAVAALLGKNIDATAVSPSEVQSSVDSGELKILAVIGDERSSIYPDIKTAKEQGIDVSVQGWGGFAVPKDTPQEIVDVLEKASKTAINSDDVKKLLSQKGYNFAYMSGSDMDTEAKKELTDYSALIPQLGIVKQ</sequence>
<feature type="chain" id="PRO_5038312500" evidence="2">
    <location>
        <begin position="22"/>
        <end position="338"/>
    </location>
</feature>
<reference evidence="4 6" key="2">
    <citation type="submission" date="2020-08" db="EMBL/GenBank/DDBJ databases">
        <title>The isolate Caproiciproducens sp. 7D4C2 produces n-caproate at mildly acidic conditions from hexoses: genome and rBOX comparison with related strains and chain-elongating bacteria.</title>
        <authorList>
            <person name="Esquivel-Elizondo S."/>
            <person name="Bagci C."/>
            <person name="Temovska M."/>
            <person name="Jeon B.S."/>
            <person name="Bessarab I."/>
            <person name="Williams R.B.H."/>
            <person name="Huson D.H."/>
            <person name="Angenent L.T."/>
        </authorList>
    </citation>
    <scope>NUCLEOTIDE SEQUENCE [LARGE SCALE GENOMIC DNA]</scope>
    <source>
        <strain evidence="4 6">7D4C2</strain>
    </source>
</reference>
<dbReference type="PANTHER" id="PTHR42928">
    <property type="entry name" value="TRICARBOXYLATE-BINDING PROTEIN"/>
    <property type="match status" value="1"/>
</dbReference>
<proteinExistence type="inferred from homology"/>
<dbReference type="Proteomes" id="UP000515909">
    <property type="component" value="Chromosome"/>
</dbReference>
<dbReference type="Pfam" id="PF03401">
    <property type="entry name" value="TctC"/>
    <property type="match status" value="1"/>
</dbReference>
<dbReference type="InterPro" id="IPR042100">
    <property type="entry name" value="Bug_dom1"/>
</dbReference>
<accession>A0A6N8I4M8</accession>
<keyword evidence="5" id="KW-1185">Reference proteome</keyword>
<gene>
    <name evidence="3" type="ORF">CAFE_36660</name>
    <name evidence="4" type="ORF">HCR03_03305</name>
</gene>
<dbReference type="CDD" id="cd07012">
    <property type="entry name" value="PBP2_Bug_TTT"/>
    <property type="match status" value="1"/>
</dbReference>
<dbReference type="InterPro" id="IPR005064">
    <property type="entry name" value="BUG"/>
</dbReference>
<dbReference type="KEGG" id="cfem:HCR03_03305"/>
<evidence type="ECO:0000313" key="5">
    <source>
        <dbReference type="Proteomes" id="UP000469440"/>
    </source>
</evidence>
<accession>A0A7G8TCJ4</accession>
<dbReference type="Proteomes" id="UP000469440">
    <property type="component" value="Unassembled WGS sequence"/>
</dbReference>
<dbReference type="SUPFAM" id="SSF53850">
    <property type="entry name" value="Periplasmic binding protein-like II"/>
    <property type="match status" value="1"/>
</dbReference>
<organism evidence="3 5">
    <name type="scientific">Caproicibacter fermentans</name>
    <dbReference type="NCBI Taxonomy" id="2576756"/>
    <lineage>
        <taxon>Bacteria</taxon>
        <taxon>Bacillati</taxon>
        <taxon>Bacillota</taxon>
        <taxon>Clostridia</taxon>
        <taxon>Eubacteriales</taxon>
        <taxon>Acutalibacteraceae</taxon>
        <taxon>Caproicibacter</taxon>
    </lineage>
</organism>
<dbReference type="PROSITE" id="PS51257">
    <property type="entry name" value="PROKAR_LIPOPROTEIN"/>
    <property type="match status" value="1"/>
</dbReference>
<dbReference type="AlphaFoldDB" id="A0A6N8I4M8"/>
<dbReference type="RefSeq" id="WP_083209996.1">
    <property type="nucleotide sequence ID" value="NZ_CP060286.1"/>
</dbReference>
<feature type="signal peptide" evidence="2">
    <location>
        <begin position="1"/>
        <end position="21"/>
    </location>
</feature>
<keyword evidence="2" id="KW-0732">Signal</keyword>
<dbReference type="OrthoDB" id="8880247at2"/>
<comment type="similarity">
    <text evidence="1">Belongs to the UPF0065 (bug) family.</text>
</comment>
<dbReference type="EMBL" id="CP060286">
    <property type="protein sequence ID" value="QNK41335.1"/>
    <property type="molecule type" value="Genomic_DNA"/>
</dbReference>
<dbReference type="PANTHER" id="PTHR42928:SF5">
    <property type="entry name" value="BLR1237 PROTEIN"/>
    <property type="match status" value="1"/>
</dbReference>
<evidence type="ECO:0000256" key="2">
    <source>
        <dbReference type="SAM" id="SignalP"/>
    </source>
</evidence>